<sequence>MPKQRFAPKASTLKAFSALAVKSSNVSNEIVALKFVEGSKKARRKKILSSDELDDRVVELLKIQVYEAYQYKWKEFFGKPGPPNTVDDFKKTLSTKSLPNKAVSNVQIVIEKELGDIQPRWNHQKKLAKAQAAASKTGELSVNESSGSKEGDQALVNLKLTLLAEGSRSEADIVQVGGAGIGETTSGTMVHETEELRSASRSLKTMNHPRFDYKVLHDCVREPSLSTTSTFQCNHYEPSFARRRHSTDQI</sequence>
<accession>A0AAN7I269</accession>
<comment type="caution">
    <text evidence="1">The sequence shown here is derived from an EMBL/GenBank/DDBJ whole genome shotgun (WGS) entry which is preliminary data.</text>
</comment>
<evidence type="ECO:0000313" key="1">
    <source>
        <dbReference type="EMBL" id="KAK4518648.1"/>
    </source>
</evidence>
<gene>
    <name evidence="1" type="ORF">ATC70_008869</name>
</gene>
<evidence type="ECO:0000313" key="2">
    <source>
        <dbReference type="Proteomes" id="UP001304243"/>
    </source>
</evidence>
<reference evidence="1 2" key="1">
    <citation type="submission" date="2022-11" db="EMBL/GenBank/DDBJ databases">
        <title>Mucor velutinosus strain NIH1002 WGS.</title>
        <authorList>
            <person name="Subramanian P."/>
            <person name="Mullikin J.C."/>
            <person name="Segre J.A."/>
            <person name="Zelazny A.M."/>
        </authorList>
    </citation>
    <scope>NUCLEOTIDE SEQUENCE [LARGE SCALE GENOMIC DNA]</scope>
    <source>
        <strain evidence="1 2">NIH1002</strain>
    </source>
</reference>
<dbReference type="EMBL" id="JASEJX010000012">
    <property type="protein sequence ID" value="KAK4518648.1"/>
    <property type="molecule type" value="Genomic_DNA"/>
</dbReference>
<dbReference type="RefSeq" id="XP_064685314.1">
    <property type="nucleotide sequence ID" value="XM_064828112.1"/>
</dbReference>
<organism evidence="1 2">
    <name type="scientific">Mucor velutinosus</name>
    <dbReference type="NCBI Taxonomy" id="708070"/>
    <lineage>
        <taxon>Eukaryota</taxon>
        <taxon>Fungi</taxon>
        <taxon>Fungi incertae sedis</taxon>
        <taxon>Mucoromycota</taxon>
        <taxon>Mucoromycotina</taxon>
        <taxon>Mucoromycetes</taxon>
        <taxon>Mucorales</taxon>
        <taxon>Mucorineae</taxon>
        <taxon>Mucoraceae</taxon>
        <taxon>Mucor</taxon>
    </lineage>
</organism>
<dbReference type="GeneID" id="89952555"/>
<dbReference type="AlphaFoldDB" id="A0AAN7I269"/>
<protein>
    <submittedName>
        <fullName evidence="1">Uncharacterized protein</fullName>
    </submittedName>
</protein>
<keyword evidence="2" id="KW-1185">Reference proteome</keyword>
<proteinExistence type="predicted"/>
<dbReference type="Proteomes" id="UP001304243">
    <property type="component" value="Unassembled WGS sequence"/>
</dbReference>
<name>A0AAN7I269_9FUNG</name>